<dbReference type="AlphaFoldDB" id="A0A2P6MRM1"/>
<accession>A0A2P6MRM1</accession>
<proteinExistence type="predicted"/>
<dbReference type="Proteomes" id="UP000241769">
    <property type="component" value="Unassembled WGS sequence"/>
</dbReference>
<name>A0A2P6MRM1_9EUKA</name>
<gene>
    <name evidence="2" type="ORF">PROFUN_16138</name>
    <name evidence="1" type="ORF">PROFUN_16265</name>
</gene>
<organism evidence="1 3">
    <name type="scientific">Planoprotostelium fungivorum</name>
    <dbReference type="NCBI Taxonomy" id="1890364"/>
    <lineage>
        <taxon>Eukaryota</taxon>
        <taxon>Amoebozoa</taxon>
        <taxon>Evosea</taxon>
        <taxon>Variosea</taxon>
        <taxon>Cavosteliida</taxon>
        <taxon>Cavosteliaceae</taxon>
        <taxon>Planoprotostelium</taxon>
    </lineage>
</organism>
<protein>
    <submittedName>
        <fullName evidence="1">Uncharacterized protein</fullName>
    </submittedName>
</protein>
<keyword evidence="3" id="KW-1185">Reference proteome</keyword>
<dbReference type="InParanoid" id="A0A2P6MRM1"/>
<sequence length="107" mass="12198">REAGNEIGMHVIEAETDRYEGAERMAIICTENKVIGTMVEESLSLDHHIPSRHVISPDQIMLAAQQFWESKTSDKKGGRAHTKPILIERQRLFIYFNSSSTSNIWRG</sequence>
<dbReference type="EMBL" id="MDYQ01000468">
    <property type="protein sequence ID" value="PRP74351.1"/>
    <property type="molecule type" value="Genomic_DNA"/>
</dbReference>
<feature type="non-terminal residue" evidence="1">
    <location>
        <position position="1"/>
    </location>
</feature>
<evidence type="ECO:0000313" key="3">
    <source>
        <dbReference type="Proteomes" id="UP000241769"/>
    </source>
</evidence>
<reference evidence="1 3" key="1">
    <citation type="journal article" date="2018" name="Genome Biol. Evol.">
        <title>Multiple Roots of Fruiting Body Formation in Amoebozoa.</title>
        <authorList>
            <person name="Hillmann F."/>
            <person name="Forbes G."/>
            <person name="Novohradska S."/>
            <person name="Ferling I."/>
            <person name="Riege K."/>
            <person name="Groth M."/>
            <person name="Westermann M."/>
            <person name="Marz M."/>
            <person name="Spaller T."/>
            <person name="Winckler T."/>
            <person name="Schaap P."/>
            <person name="Glockner G."/>
        </authorList>
    </citation>
    <scope>NUCLEOTIDE SEQUENCE [LARGE SCALE GENOMIC DNA]</scope>
    <source>
        <strain evidence="1 3">Jena</strain>
    </source>
</reference>
<evidence type="ECO:0000313" key="2">
    <source>
        <dbReference type="EMBL" id="PRP74871.1"/>
    </source>
</evidence>
<comment type="caution">
    <text evidence="1">The sequence shown here is derived from an EMBL/GenBank/DDBJ whole genome shotgun (WGS) entry which is preliminary data.</text>
</comment>
<evidence type="ECO:0000313" key="1">
    <source>
        <dbReference type="EMBL" id="PRP74351.1"/>
    </source>
</evidence>
<dbReference type="EMBL" id="MDYQ01000437">
    <property type="protein sequence ID" value="PRP74871.1"/>
    <property type="molecule type" value="Genomic_DNA"/>
</dbReference>